<feature type="compositionally biased region" description="Polar residues" evidence="1">
    <location>
        <begin position="2360"/>
        <end position="2380"/>
    </location>
</feature>
<feature type="region of interest" description="Disordered" evidence="1">
    <location>
        <begin position="1662"/>
        <end position="1704"/>
    </location>
</feature>
<feature type="compositionally biased region" description="Low complexity" evidence="1">
    <location>
        <begin position="1201"/>
        <end position="1210"/>
    </location>
</feature>
<dbReference type="InterPro" id="IPR057746">
    <property type="entry name" value="CpnT-like_N"/>
</dbReference>
<feature type="compositionally biased region" description="Low complexity" evidence="1">
    <location>
        <begin position="889"/>
        <end position="904"/>
    </location>
</feature>
<sequence length="3022" mass="313550">MGDGGIGEGASDALDAFAQGVVDFGEQMDVYIDELNEWLRSWFHSPIVLPRLSSVFRLLIGDYPEADENLSAELGKAWVEEAERAVDFLREAQRAAEEVTAGWNGGIAAPTMNMAVMKLSQAANDYVTTAGSYAQGAFSFNNSVVLAKSAFQASLLLLCYEVIRAAIAAVPTWGASMVTVPPAIIVARNAIRVAVEKALQRVGAIFIQQTLRKLGMRAGTAAAELGGRTFARLGTTAAGRTATRIGQTAGGKALGRQLARTAARQQSGRIMRELAMDAARTASTPALRRAAAKSVRKNAAMRQAVEKQIAAKLAGRPVPFASALSRRQAGQVDDAVRRAFERGVATRTGTKAFTTGNILRQRVVGYGLQSALKFGIGADVFAQVKTVLETDGRYSYNPRSTAAAFVGASLGGAPLGLASKTSGFVALGAAGGVAGLVGATAVTSPGGAGRLFGGEGITAEGIGQAALGGALGGVWEQRIGERSFHEVTEAFDLMSVISTGQAPNLTNFIADPATAASPAGGQAPALTPAGDGPAAAPAGNGSMGGTHATGPAAGAGGAGSGGASGSGGSNAGQGPGGARPGGGAAGGSAGSGGGSGNGGSGPSTSGADDGADGENGGGRENGEKPGETAPESGEQIPEAGTSEAGRPGSGSTETGAPEAGRPDSGAAESGRPSSGNTAESPEASPDTGTRPTSPGEPGSNTTTPEAANPAGSPDTGNPAGPSGSTETGNLPGSTAGEAEAGTPAAETGSSAGTTENADPSGATETGNLPGSTASETGTGTPAAETTTSAGTTENADPAGATETGNPAGTSQATNTSGTETSGAGTAETGTPDSSAPGNPGTSTSEVAQPDNSAPAESGQPSTPDGSGSETAEQSGKTETVETKAPDTSAPETAAQTAPAQPAPALREPGPVPQAQQVRLEPPEAPADPVRSPELARQGPTDQLTSLVERGLGSFDENTGIFTAHAPGDQVVQVKLGLDDGVPAGAFDVLPGGFELTPAGYVQTAPAEIRISTTTTSNAAEALELGGKRLVESMAYLLTTTPVLAPGEFAAAHGHAPVRGDATTKGDVWQAAPRTVRVEPGNTGSREDAEQLLQEEIARRQSSTTAATAESDAVAIAGKPDGTLLVHYGESGTDVAADLAVDPGLGPGEVHVRAPAWLDDGTGTLRQVDLGEVRVSAAETPDQMRSQVEAGLRAMHEGLPGRGANAAGPGAPSAPPSAPGGKPSEVALAHAAPVDRELPGMSEAVAWLAQQGVDGLTPAELNHLLLAAFPDLFNENGRTLALDGQLFSVGITFGEATQVGTDAELLRRQTTLLSLPELGNAASGARQVVLSGKVPMSLVSGETLDADPQGRWSTTNSHGASVAQLGHVSSSDQLRGDVLQYDLTDVKLWIRAEEGAGTEVAADRPVKVWLNEAHQQPLGETVVFEGATRDEADLLRAGRLAGLDDTSRVVDAVLAQLPADLRDDGSVRTQVLYHVQRQERSGTALRPGGFSFEVGLPGGASHQVTLRSRVHWDAAAPTHAAGEELGHGQIGAAYRTAADSTGLTRGFQVGSSLGPKLVAAVRYMFGRSASAGTNTSTGHFMTMEDFDFRPKHTYRVRVTTEIEVERPAQPGITQVTGQGWVQLAAQDAARNGLPVGREDLRYDADGAIATTTVQELVLDARGSAQTTADGRPLTTTREVPEVHKGLAPPDRPHRPNPGQLQDSGPTLLDRVVQLTGVPEAREFLHAALADRYGDVDAILAEFTEEKAQTWLAEAMQDGFRIPVETRGRSGQVELRWVQVEARWAAERAEEIGRVGRTQRVSALLTSSSIGTSMELARSRLREASALLGRMIWGRSPSSSAADSFSYSQNAGSRLEYRGGSSLWRVPLTLTVSVVDATGAPVRDAAGDQVRKEIADQVLDIYTPTDVRLDGAREAGPTVRIKDEAQFEQLLTPMQSLLHLDARGLDAAVRSRMPTTAAWVDTSNATALAHAGEWLSDGQLIRTRDPHGQVRGRALITARPTGLRVLNRLEGVGTGPLALSQPGHDFRAGRADGTTASAADPGVLAGMDSNAGASGGRADGTTVQRGRSGGDDENLITAYLDALTFEADLNISVAAGEAAAARVLPAAIGSETVPGRFQFVLTAQQVMEFYANGLELVVDAVPAAMVDEMLTAWENGDLPLDRRVAARAVQRRAAELGLEGADIDRRLVDRVLAEYPNSRASADTGDADALAELARLLHDTDEEVVLGNRFRPPEYHRDPDRPVTGSGIGPGLVSGWRSSDGRPLQHALDLLSELGQDVAETTGLEERLRGALAPGPALNNTQRQALADGGTDLFTGLVRKNGRWMRLSLTYEVVPTGPATAVGTEPGAVAAVGYRHRANARITHSTTDTAGVSGDLSETQDSPIGDVGETGSVGGSGSQRTSLSASHAEVNEPGVLDGSGLVRFERPAKSLFTARLQEVPVGLLGTVKSAVTGETQPRTKPSNGTLVLKYAMHRANRPFGPHERAGFRRLTGLPAEAESRIIEWSLTDLLSSAETAVRQVLRADWARPLGLRKAHNVVRGVQQMFTPGHGKSLWADLSDGRPKIVDEFAVSPQHSVAVGVQLRNFDLEVLHRYEPGDHGPYTLKRAQRNLTTGHGQSRTGSAGLSGTLPSSESDVGPGDLTAGWGVPGVNASSTVDSSASAQVGSWTQLEGESYEPHVLVRLRTRFSVTAAVQELTDTGLPGDQLRRVEVNAEPVDVLVDIPATLLPELQRSLMEQRAWELTQESQLPEGKLKGVLRALAGRQRAAEQNAFDLDAAMRSAAELPGHDPQQPHRSLAAHVREQHPELAGPGAKLRLVSDETAALVAHHQRMAEELREFLDEIGRAAPHPVVEDGVRQLRDAVDELERAATAVPQAREELATAGRERFDDAVQRWHDAFHEVRAMLVQDPGSSVDAIARERAWMARFDAASSSRYRLVDEILAAASELTGQRWELPTGLDLMPHGMGLDPVELARGLAAELSFDERAAVEVDLSVAAPDGSTTRFRITGDGQVVQQGTPPLSLIHI</sequence>
<accession>A0A4R4XWN4</accession>
<feature type="region of interest" description="Disordered" evidence="1">
    <location>
        <begin position="1197"/>
        <end position="1224"/>
    </location>
</feature>
<feature type="compositionally biased region" description="Polar residues" evidence="1">
    <location>
        <begin position="831"/>
        <end position="851"/>
    </location>
</feature>
<feature type="compositionally biased region" description="Polar residues" evidence="1">
    <location>
        <begin position="750"/>
        <end position="768"/>
    </location>
</feature>
<dbReference type="RefSeq" id="WP_132494495.1">
    <property type="nucleotide sequence ID" value="NZ_SMKW01000116.1"/>
</dbReference>
<feature type="compositionally biased region" description="Gly residues" evidence="1">
    <location>
        <begin position="553"/>
        <end position="601"/>
    </location>
</feature>
<evidence type="ECO:0000256" key="1">
    <source>
        <dbReference type="SAM" id="MobiDB-lite"/>
    </source>
</evidence>
<evidence type="ECO:0000313" key="4">
    <source>
        <dbReference type="Proteomes" id="UP000294947"/>
    </source>
</evidence>
<feature type="compositionally biased region" description="Polar residues" evidence="1">
    <location>
        <begin position="858"/>
        <end position="877"/>
    </location>
</feature>
<feature type="domain" description="Outer membrane channel protein CpnT-like N-terminal" evidence="2">
    <location>
        <begin position="63"/>
        <end position="186"/>
    </location>
</feature>
<feature type="compositionally biased region" description="Low complexity" evidence="1">
    <location>
        <begin position="523"/>
        <end position="552"/>
    </location>
</feature>
<feature type="region of interest" description="Disordered" evidence="1">
    <location>
        <begin position="2610"/>
        <end position="2652"/>
    </location>
</feature>
<feature type="compositionally biased region" description="Low complexity" evidence="1">
    <location>
        <begin position="815"/>
        <end position="830"/>
    </location>
</feature>
<feature type="compositionally biased region" description="Polar residues" evidence="1">
    <location>
        <begin position="2610"/>
        <end position="2631"/>
    </location>
</feature>
<dbReference type="OrthoDB" id="3644094at2"/>
<feature type="region of interest" description="Disordered" evidence="1">
    <location>
        <begin position="2047"/>
        <end position="2067"/>
    </location>
</feature>
<comment type="caution">
    <text evidence="3">The sequence shown here is derived from an EMBL/GenBank/DDBJ whole genome shotgun (WGS) entry which is preliminary data.</text>
</comment>
<feature type="compositionally biased region" description="Basic and acidic residues" evidence="1">
    <location>
        <begin position="2229"/>
        <end position="2239"/>
    </location>
</feature>
<organism evidence="3 4">
    <name type="scientific">Saccharopolyspora elongata</name>
    <dbReference type="NCBI Taxonomy" id="2530387"/>
    <lineage>
        <taxon>Bacteria</taxon>
        <taxon>Bacillati</taxon>
        <taxon>Actinomycetota</taxon>
        <taxon>Actinomycetes</taxon>
        <taxon>Pseudonocardiales</taxon>
        <taxon>Pseudonocardiaceae</taxon>
        <taxon>Saccharopolyspora</taxon>
    </lineage>
</organism>
<feature type="region of interest" description="Disordered" evidence="1">
    <location>
        <begin position="2360"/>
        <end position="2409"/>
    </location>
</feature>
<proteinExistence type="predicted"/>
<feature type="compositionally biased region" description="Polar residues" evidence="1">
    <location>
        <begin position="802"/>
        <end position="814"/>
    </location>
</feature>
<feature type="compositionally biased region" description="Low complexity" evidence="1">
    <location>
        <begin position="769"/>
        <end position="793"/>
    </location>
</feature>
<evidence type="ECO:0000259" key="2">
    <source>
        <dbReference type="Pfam" id="PF25547"/>
    </source>
</evidence>
<feature type="compositionally biased region" description="Polar residues" evidence="1">
    <location>
        <begin position="686"/>
        <end position="705"/>
    </location>
</feature>
<dbReference type="EMBL" id="SMKW01000116">
    <property type="protein sequence ID" value="TDD35936.1"/>
    <property type="molecule type" value="Genomic_DNA"/>
</dbReference>
<protein>
    <recommendedName>
        <fullName evidence="2">Outer membrane channel protein CpnT-like N-terminal domain-containing protein</fullName>
    </recommendedName>
</protein>
<feature type="compositionally biased region" description="Polar residues" evidence="1">
    <location>
        <begin position="1662"/>
        <end position="1676"/>
    </location>
</feature>
<feature type="region of interest" description="Disordered" evidence="1">
    <location>
        <begin position="516"/>
        <end position="940"/>
    </location>
</feature>
<feature type="region of interest" description="Disordered" evidence="1">
    <location>
        <begin position="2228"/>
        <end position="2248"/>
    </location>
</feature>
<evidence type="ECO:0000313" key="3">
    <source>
        <dbReference type="EMBL" id="TDD35936.1"/>
    </source>
</evidence>
<name>A0A4R4XWN4_9PSEU</name>
<dbReference type="Pfam" id="PF25547">
    <property type="entry name" value="WXG100_2"/>
    <property type="match status" value="1"/>
</dbReference>
<gene>
    <name evidence="3" type="ORF">E1288_42575</name>
</gene>
<feature type="compositionally biased region" description="Low complexity" evidence="1">
    <location>
        <begin position="731"/>
        <end position="749"/>
    </location>
</feature>
<keyword evidence="4" id="KW-1185">Reference proteome</keyword>
<dbReference type="Proteomes" id="UP000294947">
    <property type="component" value="Unassembled WGS sequence"/>
</dbReference>
<reference evidence="3 4" key="1">
    <citation type="submission" date="2019-03" db="EMBL/GenBank/DDBJ databases">
        <title>Draft genome sequences of novel Actinobacteria.</title>
        <authorList>
            <person name="Sahin N."/>
            <person name="Ay H."/>
            <person name="Saygin H."/>
        </authorList>
    </citation>
    <scope>NUCLEOTIDE SEQUENCE [LARGE SCALE GENOMIC DNA]</scope>
    <source>
        <strain evidence="3 4">7K502</strain>
    </source>
</reference>